<organism evidence="1">
    <name type="scientific">Zea mays</name>
    <name type="common">Maize</name>
    <dbReference type="NCBI Taxonomy" id="4577"/>
    <lineage>
        <taxon>Eukaryota</taxon>
        <taxon>Viridiplantae</taxon>
        <taxon>Streptophyta</taxon>
        <taxon>Embryophyta</taxon>
        <taxon>Tracheophyta</taxon>
        <taxon>Spermatophyta</taxon>
        <taxon>Magnoliopsida</taxon>
        <taxon>Liliopsida</taxon>
        <taxon>Poales</taxon>
        <taxon>Poaceae</taxon>
        <taxon>PACMAD clade</taxon>
        <taxon>Panicoideae</taxon>
        <taxon>Andropogonodae</taxon>
        <taxon>Andropogoneae</taxon>
        <taxon>Tripsacinae</taxon>
        <taxon>Zea</taxon>
    </lineage>
</organism>
<protein>
    <submittedName>
        <fullName evidence="1">Uncharacterized protein</fullName>
    </submittedName>
</protein>
<dbReference type="AlphaFoldDB" id="B6UF22"/>
<evidence type="ECO:0000313" key="1">
    <source>
        <dbReference type="EMBL" id="ACG47955.1"/>
    </source>
</evidence>
<reference evidence="1" key="1">
    <citation type="journal article" date="2009" name="Plant Mol. Biol.">
        <title>Insights into corn genes derived from large-scale cDNA sequencing.</title>
        <authorList>
            <person name="Alexandrov N.N."/>
            <person name="Brover V.V."/>
            <person name="Freidin S."/>
            <person name="Troukhan M.E."/>
            <person name="Tatarinova T.V."/>
            <person name="Zhang H."/>
            <person name="Swaller T.J."/>
            <person name="Lu Y.P."/>
            <person name="Bouck J."/>
            <person name="Flavell R.B."/>
            <person name="Feldmann K.A."/>
        </authorList>
    </citation>
    <scope>NUCLEOTIDE SEQUENCE</scope>
</reference>
<dbReference type="EMBL" id="EU975837">
    <property type="protein sequence ID" value="ACG47955.1"/>
    <property type="molecule type" value="mRNA"/>
</dbReference>
<proteinExistence type="evidence at transcript level"/>
<name>B6UF22_MAIZE</name>
<sequence length="135" mass="14191">MVATGCVPPGPGFPWRPLGPCSDFIRTELPRLQFLGRRTSQIARPCARLQARSSASHSAAWLDGMESLVLASSCSPSRTPSAPSVAVPSSLHGAARSFAGPCPCLLPCATCRCSLPSCVCGRRACQLSRAHLTQL</sequence>
<accession>B6UF22</accession>